<keyword evidence="1" id="KW-0732">Signal</keyword>
<accession>A0A848HFL8</accession>
<dbReference type="PROSITE" id="PS51257">
    <property type="entry name" value="PROKAR_LIPOPROTEIN"/>
    <property type="match status" value="1"/>
</dbReference>
<keyword evidence="3" id="KW-1185">Reference proteome</keyword>
<feature type="chain" id="PRO_5032271753" evidence="1">
    <location>
        <begin position="21"/>
        <end position="69"/>
    </location>
</feature>
<sequence>MLRPNPLSLVAAAVLLLALAGCDFHSTDLSDGLAPVADAVAVPPLGQEIFRMIVAEKPDARKDELCAQF</sequence>
<name>A0A848HFL8_9BURK</name>
<evidence type="ECO:0000313" key="2">
    <source>
        <dbReference type="EMBL" id="NML46408.1"/>
    </source>
</evidence>
<evidence type="ECO:0000313" key="3">
    <source>
        <dbReference type="Proteomes" id="UP000541185"/>
    </source>
</evidence>
<organism evidence="2 3">
    <name type="scientific">Ramlibacter agri</name>
    <dbReference type="NCBI Taxonomy" id="2728837"/>
    <lineage>
        <taxon>Bacteria</taxon>
        <taxon>Pseudomonadati</taxon>
        <taxon>Pseudomonadota</taxon>
        <taxon>Betaproteobacteria</taxon>
        <taxon>Burkholderiales</taxon>
        <taxon>Comamonadaceae</taxon>
        <taxon>Ramlibacter</taxon>
    </lineage>
</organism>
<protein>
    <submittedName>
        <fullName evidence="2">Uncharacterized protein</fullName>
    </submittedName>
</protein>
<feature type="signal peptide" evidence="1">
    <location>
        <begin position="1"/>
        <end position="20"/>
    </location>
</feature>
<evidence type="ECO:0000256" key="1">
    <source>
        <dbReference type="SAM" id="SignalP"/>
    </source>
</evidence>
<dbReference type="RefSeq" id="WP_169420675.1">
    <property type="nucleotide sequence ID" value="NZ_JABBFX010000002.1"/>
</dbReference>
<proteinExistence type="predicted"/>
<dbReference type="Proteomes" id="UP000541185">
    <property type="component" value="Unassembled WGS sequence"/>
</dbReference>
<reference evidence="2 3" key="1">
    <citation type="submission" date="2020-04" db="EMBL/GenBank/DDBJ databases">
        <title>Ramlibacter sp. G-1-2-2 isolated from soil.</title>
        <authorList>
            <person name="Dahal R.H."/>
        </authorList>
    </citation>
    <scope>NUCLEOTIDE SEQUENCE [LARGE SCALE GENOMIC DNA]</scope>
    <source>
        <strain evidence="2 3">G-1-2-2</strain>
    </source>
</reference>
<dbReference type="EMBL" id="JABBFX010000002">
    <property type="protein sequence ID" value="NML46408.1"/>
    <property type="molecule type" value="Genomic_DNA"/>
</dbReference>
<comment type="caution">
    <text evidence="2">The sequence shown here is derived from an EMBL/GenBank/DDBJ whole genome shotgun (WGS) entry which is preliminary data.</text>
</comment>
<dbReference type="AlphaFoldDB" id="A0A848HFL8"/>
<gene>
    <name evidence="2" type="ORF">HHL11_21850</name>
</gene>